<sequence length="84" mass="9239">METRLAYSALLIKKQLALASNKLVPMKNRGTALEPQGQVSELPSFKFGLNNLSPSLKLGFWSRFLTLTASSSAVFLKQPSLKID</sequence>
<reference evidence="1 2" key="1">
    <citation type="submission" date="2016-09" db="EMBL/GenBank/DDBJ databases">
        <authorList>
            <person name="Capua I."/>
            <person name="De Benedictis P."/>
            <person name="Joannis T."/>
            <person name="Lombin L.H."/>
            <person name="Cattoli G."/>
        </authorList>
    </citation>
    <scope>NUCLEOTIDE SEQUENCE [LARGE SCALE GENOMIC DNA]</scope>
    <source>
        <strain evidence="1 2">LMG 25899</strain>
    </source>
</reference>
<name>A0A1E5KYD9_9ENTE</name>
<dbReference type="EMBL" id="MIEK01000015">
    <property type="protein sequence ID" value="OEH82804.1"/>
    <property type="molecule type" value="Genomic_DNA"/>
</dbReference>
<protein>
    <submittedName>
        <fullName evidence="1">Uncharacterized protein</fullName>
    </submittedName>
</protein>
<keyword evidence="2" id="KW-1185">Reference proteome</keyword>
<proteinExistence type="predicted"/>
<evidence type="ECO:0000313" key="1">
    <source>
        <dbReference type="EMBL" id="OEH82804.1"/>
    </source>
</evidence>
<gene>
    <name evidence="1" type="ORF">BCR26_11795</name>
</gene>
<evidence type="ECO:0000313" key="2">
    <source>
        <dbReference type="Proteomes" id="UP000095256"/>
    </source>
</evidence>
<organism evidence="1 2">
    <name type="scientific">Enterococcus rivorum</name>
    <dbReference type="NCBI Taxonomy" id="762845"/>
    <lineage>
        <taxon>Bacteria</taxon>
        <taxon>Bacillati</taxon>
        <taxon>Bacillota</taxon>
        <taxon>Bacilli</taxon>
        <taxon>Lactobacillales</taxon>
        <taxon>Enterococcaceae</taxon>
        <taxon>Enterococcus</taxon>
    </lineage>
</organism>
<comment type="caution">
    <text evidence="1">The sequence shown here is derived from an EMBL/GenBank/DDBJ whole genome shotgun (WGS) entry which is preliminary data.</text>
</comment>
<dbReference type="Proteomes" id="UP000095256">
    <property type="component" value="Unassembled WGS sequence"/>
</dbReference>
<dbReference type="RefSeq" id="WP_069698247.1">
    <property type="nucleotide sequence ID" value="NZ_MIEK01000015.1"/>
</dbReference>
<dbReference type="AlphaFoldDB" id="A0A1E5KYD9"/>
<accession>A0A1E5KYD9</accession>